<dbReference type="RefSeq" id="WP_237089599.1">
    <property type="nucleotide sequence ID" value="NZ_CP015079.1"/>
</dbReference>
<dbReference type="STRING" id="1300347.I601_1956"/>
<dbReference type="SFLD" id="SFLDG01129">
    <property type="entry name" value="C1.5:_HAD__Beta-PGM__Phosphata"/>
    <property type="match status" value="1"/>
</dbReference>
<evidence type="ECO:0000313" key="1">
    <source>
        <dbReference type="EMBL" id="ANH38385.1"/>
    </source>
</evidence>
<dbReference type="InterPro" id="IPR036412">
    <property type="entry name" value="HAD-like_sf"/>
</dbReference>
<dbReference type="GO" id="GO:0016787">
    <property type="term" value="F:hydrolase activity"/>
    <property type="evidence" value="ECO:0007669"/>
    <property type="project" value="UniProtKB-KW"/>
</dbReference>
<dbReference type="NCBIfam" id="TIGR01509">
    <property type="entry name" value="HAD-SF-IA-v3"/>
    <property type="match status" value="1"/>
</dbReference>
<accession>A0A1A9GLQ1</accession>
<dbReference type="PATRIC" id="fig|1300347.3.peg.1956"/>
<dbReference type="InterPro" id="IPR006439">
    <property type="entry name" value="HAD-SF_hydro_IA"/>
</dbReference>
<dbReference type="InterPro" id="IPR023214">
    <property type="entry name" value="HAD_sf"/>
</dbReference>
<proteinExistence type="predicted"/>
<dbReference type="AlphaFoldDB" id="A0A1A9GLQ1"/>
<reference evidence="1 2" key="1">
    <citation type="submission" date="2016-03" db="EMBL/GenBank/DDBJ databases">
        <title>Complete genome sequence of a soil Actinobacterium, Nocardioides dokdonensis FR1436.</title>
        <authorList>
            <person name="Kwon S.-K."/>
            <person name="Kim K."/>
            <person name="Kim J.F."/>
        </authorList>
    </citation>
    <scope>NUCLEOTIDE SEQUENCE [LARGE SCALE GENOMIC DNA]</scope>
    <source>
        <strain evidence="1 2">FR1436</strain>
    </source>
</reference>
<name>A0A1A9GLQ1_9ACTN</name>
<dbReference type="CDD" id="cd02603">
    <property type="entry name" value="HAD_sEH-N_like"/>
    <property type="match status" value="1"/>
</dbReference>
<dbReference type="Proteomes" id="UP000077868">
    <property type="component" value="Chromosome"/>
</dbReference>
<dbReference type="EC" id="3.1.3.-" evidence="1"/>
<gene>
    <name evidence="1" type="primary">yihX</name>
    <name evidence="1" type="ORF">I601_1956</name>
</gene>
<dbReference type="PANTHER" id="PTHR43611">
    <property type="entry name" value="ALPHA-D-GLUCOSE 1-PHOSPHATE PHOSPHATASE"/>
    <property type="match status" value="1"/>
</dbReference>
<dbReference type="KEGG" id="ndk:I601_1956"/>
<dbReference type="EMBL" id="CP015079">
    <property type="protein sequence ID" value="ANH38385.1"/>
    <property type="molecule type" value="Genomic_DNA"/>
</dbReference>
<dbReference type="Gene3D" id="3.40.50.1000">
    <property type="entry name" value="HAD superfamily/HAD-like"/>
    <property type="match status" value="1"/>
</dbReference>
<keyword evidence="1" id="KW-0378">Hydrolase</keyword>
<dbReference type="Pfam" id="PF00702">
    <property type="entry name" value="Hydrolase"/>
    <property type="match status" value="1"/>
</dbReference>
<sequence>MGLSTSPGPVATPVPHVGAGVVWDLGNVLIDWDASRAIAAGVGEDEAARFLGADDFDFRAYNHGPDSGMTWDEAEAAVARSHPHWLAHARAYRAHFPASLVGEVPGTPELVRALHAGGVPQWGLTNWSHELYPHAPRMFEVLALLEDVVVSGTEGLAKPDPRVYELLVARTGRALGELVFVDDRPENVDAAVALGMTGLVFTDAEALRVDLAGLGLPL</sequence>
<evidence type="ECO:0000313" key="2">
    <source>
        <dbReference type="Proteomes" id="UP000077868"/>
    </source>
</evidence>
<dbReference type="PANTHER" id="PTHR43611:SF3">
    <property type="entry name" value="FLAVIN MONONUCLEOTIDE HYDROLASE 1, CHLOROPLATIC"/>
    <property type="match status" value="1"/>
</dbReference>
<protein>
    <submittedName>
        <fullName evidence="1">Alpha-D-glucose-1-phosphate phosphatase YihX</fullName>
        <ecNumber evidence="1">3.1.3.-</ecNumber>
    </submittedName>
</protein>
<dbReference type="SUPFAM" id="SSF56784">
    <property type="entry name" value="HAD-like"/>
    <property type="match status" value="1"/>
</dbReference>
<dbReference type="SFLD" id="SFLDS00003">
    <property type="entry name" value="Haloacid_Dehalogenase"/>
    <property type="match status" value="1"/>
</dbReference>
<organism evidence="1 2">
    <name type="scientific">Nocardioides dokdonensis FR1436</name>
    <dbReference type="NCBI Taxonomy" id="1300347"/>
    <lineage>
        <taxon>Bacteria</taxon>
        <taxon>Bacillati</taxon>
        <taxon>Actinomycetota</taxon>
        <taxon>Actinomycetes</taxon>
        <taxon>Propionibacteriales</taxon>
        <taxon>Nocardioidaceae</taxon>
        <taxon>Nocardioides</taxon>
    </lineage>
</organism>
<keyword evidence="2" id="KW-1185">Reference proteome</keyword>